<keyword evidence="1" id="KW-1133">Transmembrane helix</keyword>
<evidence type="ECO:0008006" key="4">
    <source>
        <dbReference type="Google" id="ProtNLM"/>
    </source>
</evidence>
<organism evidence="2 3">
    <name type="scientific">Massilimicrobiota timonensis</name>
    <dbReference type="NCBI Taxonomy" id="1776392"/>
    <lineage>
        <taxon>Bacteria</taxon>
        <taxon>Bacillati</taxon>
        <taxon>Bacillota</taxon>
        <taxon>Erysipelotrichia</taxon>
        <taxon>Erysipelotrichales</taxon>
        <taxon>Erysipelotrichaceae</taxon>
        <taxon>Massilimicrobiota</taxon>
    </lineage>
</organism>
<reference evidence="2 3" key="1">
    <citation type="journal article" date="2018" name="BMC Genomics">
        <title>Whole genome sequencing and function prediction of 133 gut anaerobes isolated from chicken caecum in pure cultures.</title>
        <authorList>
            <person name="Medvecky M."/>
            <person name="Cejkova D."/>
            <person name="Polansky O."/>
            <person name="Karasova D."/>
            <person name="Kubasova T."/>
            <person name="Cizek A."/>
            <person name="Rychlik I."/>
        </authorList>
    </citation>
    <scope>NUCLEOTIDE SEQUENCE [LARGE SCALE GENOMIC DNA]</scope>
    <source>
        <strain evidence="2 3">An13</strain>
    </source>
</reference>
<protein>
    <recommendedName>
        <fullName evidence="4">DUF4367 domain-containing protein</fullName>
    </recommendedName>
</protein>
<dbReference type="InterPro" id="IPR029046">
    <property type="entry name" value="LolA/LolB/LppX"/>
</dbReference>
<proteinExistence type="predicted"/>
<dbReference type="EMBL" id="NFLJ01000007">
    <property type="protein sequence ID" value="OUQ35600.1"/>
    <property type="molecule type" value="Genomic_DNA"/>
</dbReference>
<keyword evidence="1" id="KW-0812">Transmembrane</keyword>
<keyword evidence="3" id="KW-1185">Reference proteome</keyword>
<dbReference type="Gene3D" id="2.50.20.10">
    <property type="entry name" value="Lipoprotein localisation LolA/LolB/LppX"/>
    <property type="match status" value="1"/>
</dbReference>
<dbReference type="AlphaFoldDB" id="A0A1Y4T1T1"/>
<gene>
    <name evidence="2" type="ORF">B5E75_03600</name>
</gene>
<evidence type="ECO:0000313" key="3">
    <source>
        <dbReference type="Proteomes" id="UP000195305"/>
    </source>
</evidence>
<dbReference type="Proteomes" id="UP000195305">
    <property type="component" value="Unassembled WGS sequence"/>
</dbReference>
<sequence length="330" mass="37456">MNKKVILTIIIVVAVIVVGTGIFFFKSSSLDDLIKEASKCQSYQLIGNMEMLENDELKSYQVTSTYAHIDEKHYYKVELYDKSLNQSQVIVRNDEGVFVLTPSLNQAFQFQSEWPDNSPKPYIYQSLITFLKDNSSEKVKDGYLVQGAMTYENDGRVKSQEVKFDKDLKPVYISVFDQDGVEVIKVEVTSFEMNQEMKKDDFLQQNIMKTAKTQYPDSVAASLPLYPVSLMGSTLENEKVSTIDDEINHILKFTGDKSFTIIEKTSKDNDDFQTETIDGHMIDMIDGVAFENDQQMTYISSGVVCSLYSNDLTTQEKLAVLSSMQSSQVK</sequence>
<feature type="transmembrane region" description="Helical" evidence="1">
    <location>
        <begin position="6"/>
        <end position="25"/>
    </location>
</feature>
<keyword evidence="1" id="KW-0472">Membrane</keyword>
<dbReference type="SUPFAM" id="SSF89392">
    <property type="entry name" value="Prokaryotic lipoproteins and lipoprotein localization factors"/>
    <property type="match status" value="1"/>
</dbReference>
<evidence type="ECO:0000256" key="1">
    <source>
        <dbReference type="SAM" id="Phobius"/>
    </source>
</evidence>
<comment type="caution">
    <text evidence="2">The sequence shown here is derived from an EMBL/GenBank/DDBJ whole genome shotgun (WGS) entry which is preliminary data.</text>
</comment>
<name>A0A1Y4T1T1_9FIRM</name>
<dbReference type="RefSeq" id="WP_087357415.1">
    <property type="nucleotide sequence ID" value="NZ_NFLJ01000007.1"/>
</dbReference>
<dbReference type="OrthoDB" id="9785380at2"/>
<accession>A0A1Y4T1T1</accession>
<evidence type="ECO:0000313" key="2">
    <source>
        <dbReference type="EMBL" id="OUQ35600.1"/>
    </source>
</evidence>